<protein>
    <submittedName>
        <fullName evidence="2">Uncharacterized protein</fullName>
    </submittedName>
</protein>
<sequence length="168" mass="18667">MVGKKMEGNEEQRRAAGRRARRAGDQPSADQATKGASKQRSHQRHGGSASHEDRLAAVHRGKQQWPDETAEQEVHDPGAKEPVPLFAGRGHPEYSERHEQVFAALARAVNEHRGQAVHLEDVARAAGLPRDATRPLLHDLVVTHRVARELSEVDDPDQGPRYEVRNRG</sequence>
<dbReference type="Proteomes" id="UP000050867">
    <property type="component" value="Unassembled WGS sequence"/>
</dbReference>
<name>A0A0T6LXJ8_WENVI</name>
<comment type="caution">
    <text evidence="2">The sequence shown here is derived from an EMBL/GenBank/DDBJ whole genome shotgun (WGS) entry which is preliminary data.</text>
</comment>
<evidence type="ECO:0000313" key="2">
    <source>
        <dbReference type="EMBL" id="KRV50749.1"/>
    </source>
</evidence>
<organism evidence="2 3">
    <name type="scientific">Wenjunlia vitaminophila</name>
    <name type="common">Streptomyces vitaminophilus</name>
    <dbReference type="NCBI Taxonomy" id="76728"/>
    <lineage>
        <taxon>Bacteria</taxon>
        <taxon>Bacillati</taxon>
        <taxon>Actinomycetota</taxon>
        <taxon>Actinomycetes</taxon>
        <taxon>Kitasatosporales</taxon>
        <taxon>Streptomycetaceae</taxon>
        <taxon>Wenjunlia</taxon>
    </lineage>
</organism>
<gene>
    <name evidence="2" type="ORF">AQ490_15835</name>
</gene>
<dbReference type="eggNOG" id="ENOG5033IXJ">
    <property type="taxonomic scope" value="Bacteria"/>
</dbReference>
<proteinExistence type="predicted"/>
<dbReference type="AlphaFoldDB" id="A0A0T6LXJ8"/>
<evidence type="ECO:0000256" key="1">
    <source>
        <dbReference type="SAM" id="MobiDB-lite"/>
    </source>
</evidence>
<keyword evidence="3" id="KW-1185">Reference proteome</keyword>
<reference evidence="2 3" key="1">
    <citation type="submission" date="2015-10" db="EMBL/GenBank/DDBJ databases">
        <title>Draft genome sequence of pyrrolomycin-producing Streptomyces vitaminophilus.</title>
        <authorList>
            <person name="Graham D.E."/>
            <person name="Mahan K.M."/>
            <person name="Klingeman D.M."/>
            <person name="Hettich R.L."/>
            <person name="Parry R.J."/>
        </authorList>
    </citation>
    <scope>NUCLEOTIDE SEQUENCE [LARGE SCALE GENOMIC DNA]</scope>
    <source>
        <strain evidence="2 3">ATCC 31673</strain>
    </source>
</reference>
<accession>A0A0T6LXJ8</accession>
<dbReference type="STRING" id="76728.AQ490_15835"/>
<feature type="compositionally biased region" description="Basic and acidic residues" evidence="1">
    <location>
        <begin position="1"/>
        <end position="14"/>
    </location>
</feature>
<dbReference type="OrthoDB" id="5192396at2"/>
<dbReference type="EMBL" id="LLZU01000005">
    <property type="protein sequence ID" value="KRV50749.1"/>
    <property type="molecule type" value="Genomic_DNA"/>
</dbReference>
<evidence type="ECO:0000313" key="3">
    <source>
        <dbReference type="Proteomes" id="UP000050867"/>
    </source>
</evidence>
<feature type="region of interest" description="Disordered" evidence="1">
    <location>
        <begin position="1"/>
        <end position="91"/>
    </location>
</feature>